<dbReference type="Proteomes" id="UP001473302">
    <property type="component" value="Unassembled WGS sequence"/>
</dbReference>
<proteinExistence type="predicted"/>
<dbReference type="EMBL" id="BAABUK010000035">
    <property type="protein sequence ID" value="GAA5816800.1"/>
    <property type="molecule type" value="Genomic_DNA"/>
</dbReference>
<protein>
    <submittedName>
        <fullName evidence="1">Uncharacterized protein</fullName>
    </submittedName>
</protein>
<reference evidence="1 2" key="1">
    <citation type="submission" date="2024-04" db="EMBL/GenBank/DDBJ databases">
        <title>genome sequences of Mucor flavus KT1a and Helicostylum pulchrum KT1b strains isolated from the surface of a dry-aged beef.</title>
        <authorList>
            <person name="Toyotome T."/>
            <person name="Hosono M."/>
            <person name="Torimaru M."/>
            <person name="Fukuda K."/>
            <person name="Mikami N."/>
        </authorList>
    </citation>
    <scope>NUCLEOTIDE SEQUENCE [LARGE SCALE GENOMIC DNA]</scope>
    <source>
        <strain evidence="1 2">KT1a</strain>
    </source>
</reference>
<name>A0ABP9ZCD5_9FUNG</name>
<organism evidence="1 2">
    <name type="scientific">Mucor flavus</name>
    <dbReference type="NCBI Taxonomy" id="439312"/>
    <lineage>
        <taxon>Eukaryota</taxon>
        <taxon>Fungi</taxon>
        <taxon>Fungi incertae sedis</taxon>
        <taxon>Mucoromycota</taxon>
        <taxon>Mucoromycotina</taxon>
        <taxon>Mucoromycetes</taxon>
        <taxon>Mucorales</taxon>
        <taxon>Mucorineae</taxon>
        <taxon>Mucoraceae</taxon>
        <taxon>Mucor</taxon>
    </lineage>
</organism>
<keyword evidence="2" id="KW-1185">Reference proteome</keyword>
<accession>A0ABP9ZCD5</accession>
<gene>
    <name evidence="1" type="ORF">MFLAVUS_010333</name>
</gene>
<comment type="caution">
    <text evidence="1">The sequence shown here is derived from an EMBL/GenBank/DDBJ whole genome shotgun (WGS) entry which is preliminary data.</text>
</comment>
<evidence type="ECO:0000313" key="1">
    <source>
        <dbReference type="EMBL" id="GAA5816800.1"/>
    </source>
</evidence>
<evidence type="ECO:0000313" key="2">
    <source>
        <dbReference type="Proteomes" id="UP001473302"/>
    </source>
</evidence>
<sequence>MPDCNSSDINNQDVNQFAEITRITNYTSTINVSKFFTRGFKEAYLQICQFVNSIIKFDCLSLLVTSFDTFYHNRKSQDDCAHSLNTVCTELTAKIPQKTFEDKQFMDVSIFAGEYIYRFNSVNILQNPQ</sequence>